<gene>
    <name evidence="1" type="ORF">NUW54_g10857</name>
</gene>
<organism evidence="1 2">
    <name type="scientific">Trametes sanguinea</name>
    <dbReference type="NCBI Taxonomy" id="158606"/>
    <lineage>
        <taxon>Eukaryota</taxon>
        <taxon>Fungi</taxon>
        <taxon>Dikarya</taxon>
        <taxon>Basidiomycota</taxon>
        <taxon>Agaricomycotina</taxon>
        <taxon>Agaricomycetes</taxon>
        <taxon>Polyporales</taxon>
        <taxon>Polyporaceae</taxon>
        <taxon>Trametes</taxon>
    </lineage>
</organism>
<accession>A0ACC1NRX2</accession>
<name>A0ACC1NRX2_9APHY</name>
<proteinExistence type="predicted"/>
<keyword evidence="2" id="KW-1185">Reference proteome</keyword>
<comment type="caution">
    <text evidence="1">The sequence shown here is derived from an EMBL/GenBank/DDBJ whole genome shotgun (WGS) entry which is preliminary data.</text>
</comment>
<reference evidence="1" key="1">
    <citation type="submission" date="2022-08" db="EMBL/GenBank/DDBJ databases">
        <title>Genome Sequence of Pycnoporus sanguineus.</title>
        <authorList>
            <person name="Buettner E."/>
        </authorList>
    </citation>
    <scope>NUCLEOTIDE SEQUENCE</scope>
    <source>
        <strain evidence="1">CG-C14</strain>
    </source>
</reference>
<dbReference type="Proteomes" id="UP001144978">
    <property type="component" value="Unassembled WGS sequence"/>
</dbReference>
<dbReference type="EMBL" id="JANSHE010004042">
    <property type="protein sequence ID" value="KAJ2981548.1"/>
    <property type="molecule type" value="Genomic_DNA"/>
</dbReference>
<evidence type="ECO:0000313" key="1">
    <source>
        <dbReference type="EMBL" id="KAJ2981548.1"/>
    </source>
</evidence>
<sequence length="379" mass="42102">MGAYAYSLLSSFVAGAVPVSYSPLILISSTVACFAIMIEDFKPTVTNPPPNHRLADLLAYIPPSARSPNSAATMSRADVLLCPKVAALICQHLSPGSLPIEADPDKDILSTRREGREALASLARVCRGVSSLALDALWACIDDFRDLLSVFEVYSPTKSMFTDVFTDAEWLRFQGYALRIRELHAGELDRVHSTVWITLTRRSLQGPLLPHLQRLTGLNLTSESLPYTMLFSPTIRHLDLKVDAAAEQGISRMVLQELQPALASVRTLVVTEPACDLRSTAPAVKFWKCAQPTHLEGDDVRPYYRGRCSTRSHPWRTSTRFTCISSRCHHTAKTRIPRDSTKLNDLALWGRLTDVVCVLTPQNLLDLQVPCHRDKTPVR</sequence>
<protein>
    <submittedName>
        <fullName evidence="1">Uncharacterized protein</fullName>
    </submittedName>
</protein>
<evidence type="ECO:0000313" key="2">
    <source>
        <dbReference type="Proteomes" id="UP001144978"/>
    </source>
</evidence>